<reference evidence="2 3" key="2">
    <citation type="submission" date="2018-06" db="EMBL/GenBank/DDBJ databases">
        <title>Metagenomic assembly of (sub)arctic Cyanobacteria and their associated microbiome from non-axenic cultures.</title>
        <authorList>
            <person name="Baurain D."/>
        </authorList>
    </citation>
    <scope>NUCLEOTIDE SEQUENCE [LARGE SCALE GENOMIC DNA]</scope>
    <source>
        <strain evidence="2">ULC027bin1</strain>
    </source>
</reference>
<protein>
    <submittedName>
        <fullName evidence="2">Uncharacterized protein</fullName>
    </submittedName>
</protein>
<comment type="caution">
    <text evidence="2">The sequence shown here is derived from an EMBL/GenBank/DDBJ whole genome shotgun (WGS) entry which is preliminary data.</text>
</comment>
<feature type="non-terminal residue" evidence="2">
    <location>
        <position position="160"/>
    </location>
</feature>
<dbReference type="Proteomes" id="UP000249794">
    <property type="component" value="Unassembled WGS sequence"/>
</dbReference>
<gene>
    <name evidence="2" type="ORF">DCF15_19365</name>
</gene>
<accession>A0A2W4WZ10</accession>
<proteinExistence type="predicted"/>
<evidence type="ECO:0000313" key="3">
    <source>
        <dbReference type="Proteomes" id="UP000249794"/>
    </source>
</evidence>
<organism evidence="2 3">
    <name type="scientific">Phormidesmis priestleyi</name>
    <dbReference type="NCBI Taxonomy" id="268141"/>
    <lineage>
        <taxon>Bacteria</taxon>
        <taxon>Bacillati</taxon>
        <taxon>Cyanobacteriota</taxon>
        <taxon>Cyanophyceae</taxon>
        <taxon>Leptolyngbyales</taxon>
        <taxon>Leptolyngbyaceae</taxon>
        <taxon>Phormidesmis</taxon>
    </lineage>
</organism>
<name>A0A2W4WZ10_9CYAN</name>
<feature type="region of interest" description="Disordered" evidence="1">
    <location>
        <begin position="1"/>
        <end position="30"/>
    </location>
</feature>
<evidence type="ECO:0000313" key="2">
    <source>
        <dbReference type="EMBL" id="PZO47159.1"/>
    </source>
</evidence>
<feature type="compositionally biased region" description="Polar residues" evidence="1">
    <location>
        <begin position="14"/>
        <end position="26"/>
    </location>
</feature>
<reference evidence="3" key="1">
    <citation type="submission" date="2018-04" db="EMBL/GenBank/DDBJ databases">
        <authorList>
            <person name="Cornet L."/>
        </authorList>
    </citation>
    <scope>NUCLEOTIDE SEQUENCE [LARGE SCALE GENOMIC DNA]</scope>
</reference>
<evidence type="ECO:0000256" key="1">
    <source>
        <dbReference type="SAM" id="MobiDB-lite"/>
    </source>
</evidence>
<dbReference type="AlphaFoldDB" id="A0A2W4WZ10"/>
<dbReference type="EMBL" id="QBMP01000283">
    <property type="protein sequence ID" value="PZO47159.1"/>
    <property type="molecule type" value="Genomic_DNA"/>
</dbReference>
<sequence>MSNRRDLNQELFGSATTSQPVVSPTTEPREVSLSELAELAELTEEQAKVRVKVTRLATSVEALTDGLEHTDRRFDKLKEALRSTVSQVERLSSADDLHSQQLGELSDSLRAIESQLEGQRNALAFLRNSDGQQQQSIERLKQSRLTLTHILLFGTLLCGG</sequence>